<dbReference type="GO" id="GO:0050797">
    <property type="term" value="F:thymidylate synthase (FAD) activity"/>
    <property type="evidence" value="ECO:0007669"/>
    <property type="project" value="UniProtKB-UniRule"/>
</dbReference>
<comment type="pathway">
    <text evidence="1">Pyrimidine metabolism; dTTP biosynthesis.</text>
</comment>
<dbReference type="InterPro" id="IPR036098">
    <property type="entry name" value="Thymidylate_synthase_ThyX_sf"/>
</dbReference>
<dbReference type="Gene3D" id="6.10.140.450">
    <property type="match status" value="1"/>
</dbReference>
<dbReference type="PANTHER" id="PTHR34934">
    <property type="entry name" value="FLAVIN-DEPENDENT THYMIDYLATE SYNTHASE"/>
    <property type="match status" value="1"/>
</dbReference>
<dbReference type="EMBL" id="JACZHT010000003">
    <property type="protein sequence ID" value="MBE1237010.1"/>
    <property type="molecule type" value="Genomic_DNA"/>
</dbReference>
<protein>
    <recommendedName>
        <fullName evidence="1">Flavin-dependent thymidylate synthase</fullName>
        <shortName evidence="1">FDTS</shortName>
        <ecNumber evidence="1">2.1.1.148</ecNumber>
    </recommendedName>
    <alternativeName>
        <fullName evidence="1">FAD-dependent thymidylate synthase</fullName>
    </alternativeName>
    <alternativeName>
        <fullName evidence="1">Thymidylate synthase ThyX</fullName>
        <shortName evidence="1">TS</shortName>
        <shortName evidence="1">TSase</shortName>
    </alternativeName>
</protein>
<dbReference type="GO" id="GO:0050660">
    <property type="term" value="F:flavin adenine dinucleotide binding"/>
    <property type="evidence" value="ECO:0007669"/>
    <property type="project" value="UniProtKB-UniRule"/>
</dbReference>
<dbReference type="CDD" id="cd20175">
    <property type="entry name" value="ThyX"/>
    <property type="match status" value="1"/>
</dbReference>
<comment type="function">
    <text evidence="1">Catalyzes the reductive methylation of 2'-deoxyuridine-5'-monophosphate (dUMP) to 2'-deoxythymidine-5'-monophosphate (dTMP) while utilizing 5,10-methylenetetrahydrofolate (mTHF) as the methyl donor, and NADPH and FADH(2) as the reductant.</text>
</comment>
<evidence type="ECO:0000256" key="1">
    <source>
        <dbReference type="HAMAP-Rule" id="MF_01408"/>
    </source>
</evidence>
<dbReference type="GO" id="GO:0032259">
    <property type="term" value="P:methylation"/>
    <property type="evidence" value="ECO:0007669"/>
    <property type="project" value="UniProtKB-KW"/>
</dbReference>
<organism evidence="2 3">
    <name type="scientific">Phaeovibrio sulfidiphilus</name>
    <dbReference type="NCBI Taxonomy" id="1220600"/>
    <lineage>
        <taxon>Bacteria</taxon>
        <taxon>Pseudomonadati</taxon>
        <taxon>Pseudomonadota</taxon>
        <taxon>Alphaproteobacteria</taxon>
        <taxon>Rhodospirillales</taxon>
        <taxon>Rhodospirillaceae</taxon>
        <taxon>Phaeovibrio</taxon>
    </lineage>
</organism>
<dbReference type="Pfam" id="PF02511">
    <property type="entry name" value="Thy1"/>
    <property type="match status" value="1"/>
</dbReference>
<comment type="similarity">
    <text evidence="1">Belongs to the thymidylate synthase ThyX family.</text>
</comment>
<feature type="binding site" evidence="1">
    <location>
        <begin position="116"/>
        <end position="119"/>
    </location>
    <ligand>
        <name>dUMP</name>
        <dbReference type="ChEBI" id="CHEBI:246422"/>
        <note>ligand shared between dimeric partners</note>
    </ligand>
</feature>
<gene>
    <name evidence="1 2" type="primary">thyX</name>
    <name evidence="2" type="ORF">IHV25_05040</name>
</gene>
<dbReference type="PANTHER" id="PTHR34934:SF1">
    <property type="entry name" value="FLAVIN-DEPENDENT THYMIDYLATE SYNTHASE"/>
    <property type="match status" value="1"/>
</dbReference>
<feature type="binding site" evidence="1">
    <location>
        <begin position="119"/>
        <end position="121"/>
    </location>
    <ligand>
        <name>FAD</name>
        <dbReference type="ChEBI" id="CHEBI:57692"/>
        <note>ligand shared between neighboring subunits</note>
    </ligand>
</feature>
<feature type="active site" description="Involved in ionization of N3 of dUMP, leading to its activation" evidence="1">
    <location>
        <position position="239"/>
    </location>
</feature>
<keyword evidence="1 2" id="KW-0489">Methyltransferase</keyword>
<keyword evidence="1" id="KW-0521">NADP</keyword>
<keyword evidence="1" id="KW-0285">Flavoprotein</keyword>
<accession>A0A8J6YM84</accession>
<sequence length="289" mass="32662">MPEQTPRLVFAPGAVILGATELAHNALMQWAAESDYTDIFEDSSTPLSQLARQASEGRGAEALPEFAGRFCYRSFRRGRGSDEYVEHILESGHGSVLEHVNISFALSGISRSLTHELIRHRAGTAVSQESQRYVDSKELRFVVPPLLVQQIHDLADNGDSDAAFCLTERFRSDCREALRSYTEWQELFQEKLSTMNCCEGTVIRKRANEAARCMLPNAAETRMVWTMNLRAARHVIELRGHADADLEIRRLACLMARRLKDFAPRIFADIEVVHDDDGFESVRSVHRKV</sequence>
<dbReference type="AlphaFoldDB" id="A0A8J6YM84"/>
<name>A0A8J6YM84_9PROT</name>
<comment type="caution">
    <text evidence="2">The sequence shown here is derived from an EMBL/GenBank/DDBJ whole genome shotgun (WGS) entry which is preliminary data.</text>
</comment>
<evidence type="ECO:0000313" key="2">
    <source>
        <dbReference type="EMBL" id="MBE1237010.1"/>
    </source>
</evidence>
<feature type="binding site" evidence="1">
    <location>
        <position position="239"/>
    </location>
    <ligand>
        <name>dUMP</name>
        <dbReference type="ChEBI" id="CHEBI:246422"/>
        <note>ligand shared between dimeric partners</note>
    </ligand>
</feature>
<feature type="binding site" description="in other chain" evidence="1">
    <location>
        <position position="212"/>
    </location>
    <ligand>
        <name>dUMP</name>
        <dbReference type="ChEBI" id="CHEBI:246422"/>
        <note>ligand shared between dimeric partners</note>
    </ligand>
</feature>
<reference evidence="2" key="1">
    <citation type="submission" date="2020-10" db="EMBL/GenBank/DDBJ databases">
        <title>Genome sequence of the unusual species of purple photosynthetic bacteria, Phaeovibrio sulfidiphilus DSM 23193, type strain.</title>
        <authorList>
            <person name="Kyndt J.A."/>
            <person name="Meyer T.E."/>
        </authorList>
    </citation>
    <scope>NUCLEOTIDE SEQUENCE</scope>
    <source>
        <strain evidence="2">DSM 23193</strain>
    </source>
</reference>
<dbReference type="InterPro" id="IPR003669">
    <property type="entry name" value="Thymidylate_synthase_ThyX"/>
</dbReference>
<feature type="binding site" evidence="1">
    <location>
        <position position="95"/>
    </location>
    <ligand>
        <name>FAD</name>
        <dbReference type="ChEBI" id="CHEBI:57692"/>
        <note>ligand shared between neighboring subunits</note>
    </ligand>
</feature>
<feature type="binding site" evidence="1">
    <location>
        <position position="128"/>
    </location>
    <ligand>
        <name>FAD</name>
        <dbReference type="ChEBI" id="CHEBI:57692"/>
        <note>ligand shared between neighboring subunits</note>
    </ligand>
</feature>
<keyword evidence="1 2" id="KW-0808">Transferase</keyword>
<dbReference type="GO" id="GO:0004799">
    <property type="term" value="F:thymidylate synthase activity"/>
    <property type="evidence" value="ECO:0007669"/>
    <property type="project" value="TreeGrafter"/>
</dbReference>
<comment type="subunit">
    <text evidence="1">Homotetramer.</text>
</comment>
<dbReference type="GO" id="GO:0006231">
    <property type="term" value="P:dTMP biosynthetic process"/>
    <property type="evidence" value="ECO:0007669"/>
    <property type="project" value="UniProtKB-UniRule"/>
</dbReference>
<comment type="catalytic activity">
    <reaction evidence="1">
        <text>dUMP + (6R)-5,10-methylene-5,6,7,8-tetrahydrofolate + NADPH + H(+) = dTMP + (6S)-5,6,7,8-tetrahydrofolate + NADP(+)</text>
        <dbReference type="Rhea" id="RHEA:29043"/>
        <dbReference type="ChEBI" id="CHEBI:15378"/>
        <dbReference type="ChEBI" id="CHEBI:15636"/>
        <dbReference type="ChEBI" id="CHEBI:57453"/>
        <dbReference type="ChEBI" id="CHEBI:57783"/>
        <dbReference type="ChEBI" id="CHEBI:58349"/>
        <dbReference type="ChEBI" id="CHEBI:63528"/>
        <dbReference type="ChEBI" id="CHEBI:246422"/>
        <dbReference type="EC" id="2.1.1.148"/>
    </reaction>
</comment>
<feature type="binding site" evidence="1">
    <location>
        <position position="234"/>
    </location>
    <ligand>
        <name>FAD</name>
        <dbReference type="ChEBI" id="CHEBI:57692"/>
        <note>ligand shared between neighboring subunits</note>
    </ligand>
</feature>
<feature type="binding site" evidence="1">
    <location>
        <begin position="228"/>
        <end position="230"/>
    </location>
    <ligand>
        <name>FAD</name>
        <dbReference type="ChEBI" id="CHEBI:57692"/>
        <note>ligand shared between neighboring subunits</note>
    </ligand>
</feature>
<dbReference type="GO" id="GO:0070402">
    <property type="term" value="F:NADPH binding"/>
    <property type="evidence" value="ECO:0007669"/>
    <property type="project" value="TreeGrafter"/>
</dbReference>
<keyword evidence="1" id="KW-0545">Nucleotide biosynthesis</keyword>
<dbReference type="Gene3D" id="3.30.70.3180">
    <property type="match status" value="2"/>
</dbReference>
<comment type="cofactor">
    <cofactor evidence="1">
        <name>FAD</name>
        <dbReference type="ChEBI" id="CHEBI:57692"/>
    </cofactor>
    <text evidence="1">Binds 4 FAD per tetramer. Each FAD binding site is formed by three monomers.</text>
</comment>
<dbReference type="Proteomes" id="UP000631034">
    <property type="component" value="Unassembled WGS sequence"/>
</dbReference>
<feature type="binding site" description="in other chain" evidence="1">
    <location>
        <begin position="128"/>
        <end position="132"/>
    </location>
    <ligand>
        <name>dUMP</name>
        <dbReference type="ChEBI" id="CHEBI:246422"/>
        <note>ligand shared between dimeric partners</note>
    </ligand>
</feature>
<dbReference type="NCBIfam" id="TIGR02170">
    <property type="entry name" value="thyX"/>
    <property type="match status" value="1"/>
</dbReference>
<evidence type="ECO:0000313" key="3">
    <source>
        <dbReference type="Proteomes" id="UP000631034"/>
    </source>
</evidence>
<dbReference type="GO" id="GO:0006235">
    <property type="term" value="P:dTTP biosynthetic process"/>
    <property type="evidence" value="ECO:0007669"/>
    <property type="project" value="UniProtKB-UniRule"/>
</dbReference>
<dbReference type="EC" id="2.1.1.148" evidence="1"/>
<dbReference type="HAMAP" id="MF_01408">
    <property type="entry name" value="ThyX"/>
    <property type="match status" value="1"/>
</dbReference>
<keyword evidence="3" id="KW-1185">Reference proteome</keyword>
<dbReference type="UniPathway" id="UPA00575"/>
<dbReference type="SUPFAM" id="SSF69796">
    <property type="entry name" value="Thymidylate synthase-complementing protein Thy1"/>
    <property type="match status" value="1"/>
</dbReference>
<proteinExistence type="inferred from homology"/>
<dbReference type="RefSeq" id="WP_192534022.1">
    <property type="nucleotide sequence ID" value="NZ_JACZHT010000003.1"/>
</dbReference>
<dbReference type="PROSITE" id="PS51331">
    <property type="entry name" value="THYX"/>
    <property type="match status" value="1"/>
</dbReference>
<keyword evidence="1" id="KW-0274">FAD</keyword>